<reference evidence="5 6" key="1">
    <citation type="journal article" date="2016" name="Nat. Commun.">
        <title>Thousands of microbial genomes shed light on interconnected biogeochemical processes in an aquifer system.</title>
        <authorList>
            <person name="Anantharaman K."/>
            <person name="Brown C.T."/>
            <person name="Hug L.A."/>
            <person name="Sharon I."/>
            <person name="Castelle C.J."/>
            <person name="Probst A.J."/>
            <person name="Thomas B.C."/>
            <person name="Singh A."/>
            <person name="Wilkins M.J."/>
            <person name="Karaoz U."/>
            <person name="Brodie E.L."/>
            <person name="Williams K.H."/>
            <person name="Hubbard S.S."/>
            <person name="Banfield J.F."/>
        </authorList>
    </citation>
    <scope>NUCLEOTIDE SEQUENCE [LARGE SCALE GENOMIC DNA]</scope>
</reference>
<dbReference type="GO" id="GO:0004222">
    <property type="term" value="F:metalloendopeptidase activity"/>
    <property type="evidence" value="ECO:0007669"/>
    <property type="project" value="InterPro"/>
</dbReference>
<evidence type="ECO:0000256" key="1">
    <source>
        <dbReference type="ARBA" id="ARBA00007261"/>
    </source>
</evidence>
<protein>
    <recommendedName>
        <fullName evidence="7">Peptidase M16</fullName>
    </recommendedName>
</protein>
<gene>
    <name evidence="5" type="ORF">A2725_00805</name>
</gene>
<evidence type="ECO:0000313" key="6">
    <source>
        <dbReference type="Proteomes" id="UP000177067"/>
    </source>
</evidence>
<dbReference type="PANTHER" id="PTHR11851">
    <property type="entry name" value="METALLOPROTEASE"/>
    <property type="match status" value="1"/>
</dbReference>
<comment type="similarity">
    <text evidence="1 2">Belongs to the peptidase M16 family.</text>
</comment>
<dbReference type="Pfam" id="PF00675">
    <property type="entry name" value="Peptidase_M16"/>
    <property type="match status" value="1"/>
</dbReference>
<sequence length="418" mass="47803">MHELYQLDNKANIVLIPQDNTHSVTVLVVYPVGSRYESKKMNGVSHYIEHLMFKGTKKRKNTLILTREIDRLGAEYNAFTSKENTGYYIKTDCNYVEKSLDILSDMLYNSIFDPKEMEREKPVIVEELRMYKDNPIMNIDNVFEELMYSGPLGWDIGGTEENVMNFERTDVLAYKKKYYDPSNATVVVAGHINENIKKLIEKYFGQEKSQFKPSKSFKPFGYGDDARDSRLKVERKSTDQVQMILGFPGFEYNDNQNPIASVMNNILGGSMSSRLFIQIRERRGLAYSISSGTENFRDTGYMHISAGLEAKNINKAIVVVKQELEKLIDKGVTDQELKDAKTNFRGRMSLAMENSSTVASFYAKQALFARKIKSPEELLKETEGVTQDQIQKLAKKVYNTNKMRVAIIGDVDASQVIF</sequence>
<evidence type="ECO:0000259" key="3">
    <source>
        <dbReference type="Pfam" id="PF00675"/>
    </source>
</evidence>
<evidence type="ECO:0008006" key="7">
    <source>
        <dbReference type="Google" id="ProtNLM"/>
    </source>
</evidence>
<dbReference type="EMBL" id="MFPS01000007">
    <property type="protein sequence ID" value="OGH59352.1"/>
    <property type="molecule type" value="Genomic_DNA"/>
</dbReference>
<dbReference type="Pfam" id="PF05193">
    <property type="entry name" value="Peptidase_M16_C"/>
    <property type="match status" value="1"/>
</dbReference>
<dbReference type="GO" id="GO:0046872">
    <property type="term" value="F:metal ion binding"/>
    <property type="evidence" value="ECO:0007669"/>
    <property type="project" value="InterPro"/>
</dbReference>
<dbReference type="SUPFAM" id="SSF63411">
    <property type="entry name" value="LuxS/MPP-like metallohydrolase"/>
    <property type="match status" value="2"/>
</dbReference>
<evidence type="ECO:0000313" key="5">
    <source>
        <dbReference type="EMBL" id="OGH59352.1"/>
    </source>
</evidence>
<dbReference type="Gene3D" id="3.30.830.10">
    <property type="entry name" value="Metalloenzyme, LuxS/M16 peptidase-like"/>
    <property type="match status" value="2"/>
</dbReference>
<dbReference type="InterPro" id="IPR007863">
    <property type="entry name" value="Peptidase_M16_C"/>
</dbReference>
<dbReference type="InterPro" id="IPR001431">
    <property type="entry name" value="Pept_M16_Zn_BS"/>
</dbReference>
<evidence type="ECO:0000259" key="4">
    <source>
        <dbReference type="Pfam" id="PF05193"/>
    </source>
</evidence>
<dbReference type="InterPro" id="IPR011765">
    <property type="entry name" value="Pept_M16_N"/>
</dbReference>
<accession>A0A1F6LIW6</accession>
<dbReference type="PANTHER" id="PTHR11851:SF49">
    <property type="entry name" value="MITOCHONDRIAL-PROCESSING PEPTIDASE SUBUNIT ALPHA"/>
    <property type="match status" value="1"/>
</dbReference>
<dbReference type="GO" id="GO:0006508">
    <property type="term" value="P:proteolysis"/>
    <property type="evidence" value="ECO:0007669"/>
    <property type="project" value="InterPro"/>
</dbReference>
<evidence type="ECO:0000256" key="2">
    <source>
        <dbReference type="RuleBase" id="RU004447"/>
    </source>
</evidence>
<comment type="caution">
    <text evidence="5">The sequence shown here is derived from an EMBL/GenBank/DDBJ whole genome shotgun (WGS) entry which is preliminary data.</text>
</comment>
<dbReference type="PROSITE" id="PS00143">
    <property type="entry name" value="INSULINASE"/>
    <property type="match status" value="1"/>
</dbReference>
<feature type="domain" description="Peptidase M16 C-terminal" evidence="4">
    <location>
        <begin position="166"/>
        <end position="343"/>
    </location>
</feature>
<dbReference type="InterPro" id="IPR011249">
    <property type="entry name" value="Metalloenz_LuxS/M16"/>
</dbReference>
<organism evidence="5 6">
    <name type="scientific">Candidatus Magasanikbacteria bacterium RIFCSPHIGHO2_01_FULL_33_34</name>
    <dbReference type="NCBI Taxonomy" id="1798671"/>
    <lineage>
        <taxon>Bacteria</taxon>
        <taxon>Candidatus Magasanikiibacteriota</taxon>
    </lineage>
</organism>
<name>A0A1F6LIW6_9BACT</name>
<dbReference type="Proteomes" id="UP000177067">
    <property type="component" value="Unassembled WGS sequence"/>
</dbReference>
<feature type="domain" description="Peptidase M16 N-terminal" evidence="3">
    <location>
        <begin position="14"/>
        <end position="148"/>
    </location>
</feature>
<dbReference type="AlphaFoldDB" id="A0A1F6LIW6"/>
<proteinExistence type="inferred from homology"/>
<dbReference type="InterPro" id="IPR050361">
    <property type="entry name" value="MPP/UQCRC_Complex"/>
</dbReference>